<evidence type="ECO:0000256" key="2">
    <source>
        <dbReference type="ARBA" id="ARBA00023239"/>
    </source>
</evidence>
<keyword evidence="1" id="KW-0210">Decarboxylase</keyword>
<proteinExistence type="predicted"/>
<accession>A0ABW0EQ36</accession>
<dbReference type="SUPFAM" id="SSF52518">
    <property type="entry name" value="Thiamin diphosphate-binding fold (THDP-binding)"/>
    <property type="match status" value="1"/>
</dbReference>
<reference evidence="4" key="1">
    <citation type="journal article" date="2019" name="Int. J. Syst. Evol. Microbiol.">
        <title>The Global Catalogue of Microorganisms (GCM) 10K type strain sequencing project: providing services to taxonomists for standard genome sequencing and annotation.</title>
        <authorList>
            <consortium name="The Broad Institute Genomics Platform"/>
            <consortium name="The Broad Institute Genome Sequencing Center for Infectious Disease"/>
            <person name="Wu L."/>
            <person name="Ma J."/>
        </authorList>
    </citation>
    <scope>NUCLEOTIDE SEQUENCE [LARGE SCALE GENOMIC DNA]</scope>
    <source>
        <strain evidence="4">CCUG 59778</strain>
    </source>
</reference>
<dbReference type="PANTHER" id="PTHR42818">
    <property type="entry name" value="SULFOPYRUVATE DECARBOXYLASE SUBUNIT ALPHA"/>
    <property type="match status" value="1"/>
</dbReference>
<dbReference type="Gene3D" id="3.40.50.970">
    <property type="match status" value="1"/>
</dbReference>
<evidence type="ECO:0008006" key="5">
    <source>
        <dbReference type="Google" id="ProtNLM"/>
    </source>
</evidence>
<comment type="caution">
    <text evidence="3">The sequence shown here is derived from an EMBL/GenBank/DDBJ whole genome shotgun (WGS) entry which is preliminary data.</text>
</comment>
<dbReference type="InterPro" id="IPR029061">
    <property type="entry name" value="THDP-binding"/>
</dbReference>
<protein>
    <recommendedName>
        <fullName evidence="5">Thiamine pyrophosphate enzyme N-terminal TPP-binding domain-containing protein</fullName>
    </recommendedName>
</protein>
<name>A0ABW0EQ36_9PSEU</name>
<keyword evidence="4" id="KW-1185">Reference proteome</keyword>
<dbReference type="Proteomes" id="UP001596157">
    <property type="component" value="Unassembled WGS sequence"/>
</dbReference>
<evidence type="ECO:0000256" key="1">
    <source>
        <dbReference type="ARBA" id="ARBA00022793"/>
    </source>
</evidence>
<keyword evidence="2" id="KW-0456">Lyase</keyword>
<gene>
    <name evidence="3" type="ORF">ACFPM7_13750</name>
</gene>
<dbReference type="EMBL" id="JBHSKF010000005">
    <property type="protein sequence ID" value="MFC5288119.1"/>
    <property type="molecule type" value="Genomic_DNA"/>
</dbReference>
<evidence type="ECO:0000313" key="3">
    <source>
        <dbReference type="EMBL" id="MFC5288119.1"/>
    </source>
</evidence>
<dbReference type="InterPro" id="IPR051818">
    <property type="entry name" value="TPP_dependent_decarboxylase"/>
</dbReference>
<dbReference type="PANTHER" id="PTHR42818:SF1">
    <property type="entry name" value="SULFOPYRUVATE DECARBOXYLASE"/>
    <property type="match status" value="1"/>
</dbReference>
<organism evidence="3 4">
    <name type="scientific">Actinokineospora guangxiensis</name>
    <dbReference type="NCBI Taxonomy" id="1490288"/>
    <lineage>
        <taxon>Bacteria</taxon>
        <taxon>Bacillati</taxon>
        <taxon>Actinomycetota</taxon>
        <taxon>Actinomycetes</taxon>
        <taxon>Pseudonocardiales</taxon>
        <taxon>Pseudonocardiaceae</taxon>
        <taxon>Actinokineospora</taxon>
    </lineage>
</organism>
<sequence length="143" mass="14574">MMSPLYGAVEQGPGVLTVAREDNAIGIAAGAALTGHLPVVLMQNHGIGPSLGAIASLVMPYRTPVLLVVHVRTADGAPPAETVLLSKITRPLLDGLGMAVVEYDPATPAADQVARALVSVRDNRTPTALLMPPSALETGGLPA</sequence>
<dbReference type="RefSeq" id="WP_378247744.1">
    <property type="nucleotide sequence ID" value="NZ_JBHSKF010000005.1"/>
</dbReference>
<evidence type="ECO:0000313" key="4">
    <source>
        <dbReference type="Proteomes" id="UP001596157"/>
    </source>
</evidence>